<dbReference type="AlphaFoldDB" id="B8IRC3"/>
<name>B8IRC3_METNO</name>
<accession>B8IRC3</accession>
<protein>
    <submittedName>
        <fullName evidence="1">Uncharacterized protein</fullName>
    </submittedName>
</protein>
<dbReference type="HOGENOM" id="CLU_193723_0_0_5"/>
<evidence type="ECO:0000313" key="1">
    <source>
        <dbReference type="EMBL" id="ACL58663.1"/>
    </source>
</evidence>
<evidence type="ECO:0000313" key="2">
    <source>
        <dbReference type="Proteomes" id="UP000008207"/>
    </source>
</evidence>
<gene>
    <name evidence="1" type="ordered locus">Mnod_3757</name>
</gene>
<keyword evidence="2" id="KW-1185">Reference proteome</keyword>
<sequence>MLDLATERRHLAKAEIDIAAGERRIAQQAELVARLHLGGHNTVQAEALLETLRETLLSWQDHRDLIRYTIARLESETAPGRPR</sequence>
<dbReference type="KEGG" id="mno:Mnod_3757"/>
<organism evidence="1 2">
    <name type="scientific">Methylobacterium nodulans (strain LMG 21967 / CNCM I-2342 / ORS 2060)</name>
    <dbReference type="NCBI Taxonomy" id="460265"/>
    <lineage>
        <taxon>Bacteria</taxon>
        <taxon>Pseudomonadati</taxon>
        <taxon>Pseudomonadota</taxon>
        <taxon>Alphaproteobacteria</taxon>
        <taxon>Hyphomicrobiales</taxon>
        <taxon>Methylobacteriaceae</taxon>
        <taxon>Methylobacterium</taxon>
    </lineage>
</organism>
<dbReference type="RefSeq" id="WP_015930319.1">
    <property type="nucleotide sequence ID" value="NC_011894.1"/>
</dbReference>
<dbReference type="OrthoDB" id="8020482at2"/>
<dbReference type="EMBL" id="CP001349">
    <property type="protein sequence ID" value="ACL58663.1"/>
    <property type="molecule type" value="Genomic_DNA"/>
</dbReference>
<proteinExistence type="predicted"/>
<dbReference type="Proteomes" id="UP000008207">
    <property type="component" value="Chromosome"/>
</dbReference>
<reference evidence="1 2" key="1">
    <citation type="submission" date="2009-01" db="EMBL/GenBank/DDBJ databases">
        <title>Complete sequence of chromosome of Methylobacterium nodulans ORS 2060.</title>
        <authorList>
            <consortium name="US DOE Joint Genome Institute"/>
            <person name="Lucas S."/>
            <person name="Copeland A."/>
            <person name="Lapidus A."/>
            <person name="Glavina del Rio T."/>
            <person name="Dalin E."/>
            <person name="Tice H."/>
            <person name="Bruce D."/>
            <person name="Goodwin L."/>
            <person name="Pitluck S."/>
            <person name="Sims D."/>
            <person name="Brettin T."/>
            <person name="Detter J.C."/>
            <person name="Han C."/>
            <person name="Larimer F."/>
            <person name="Land M."/>
            <person name="Hauser L."/>
            <person name="Kyrpides N."/>
            <person name="Ivanova N."/>
            <person name="Marx C.J."/>
            <person name="Richardson P."/>
        </authorList>
    </citation>
    <scope>NUCLEOTIDE SEQUENCE [LARGE SCALE GENOMIC DNA]</scope>
    <source>
        <strain evidence="2">LMG 21967 / CNCM I-2342 / ORS 2060</strain>
    </source>
</reference>